<gene>
    <name evidence="2" type="ORF">EJB06_03555</name>
</gene>
<evidence type="ECO:0000313" key="3">
    <source>
        <dbReference type="Proteomes" id="UP000278085"/>
    </source>
</evidence>
<dbReference type="InterPro" id="IPR014030">
    <property type="entry name" value="Ketoacyl_synth_N"/>
</dbReference>
<dbReference type="Pfam" id="PF13723">
    <property type="entry name" value="Ketoacyl-synt_2"/>
    <property type="match status" value="1"/>
</dbReference>
<reference evidence="2 3" key="1">
    <citation type="submission" date="2018-12" db="EMBL/GenBank/DDBJ databases">
        <authorList>
            <person name="Yang E."/>
        </authorList>
    </citation>
    <scope>NUCLEOTIDE SEQUENCE [LARGE SCALE GENOMIC DNA]</scope>
    <source>
        <strain evidence="2 3">SOD</strain>
    </source>
</reference>
<name>A0A430HRS3_9BURK</name>
<accession>A0A430HRS3</accession>
<organism evidence="2 3">
    <name type="scientific">Massilia atriviolacea</name>
    <dbReference type="NCBI Taxonomy" id="2495579"/>
    <lineage>
        <taxon>Bacteria</taxon>
        <taxon>Pseudomonadati</taxon>
        <taxon>Pseudomonadota</taxon>
        <taxon>Betaproteobacteria</taxon>
        <taxon>Burkholderiales</taxon>
        <taxon>Oxalobacteraceae</taxon>
        <taxon>Telluria group</taxon>
        <taxon>Massilia</taxon>
    </lineage>
</organism>
<dbReference type="AlphaFoldDB" id="A0A430HRS3"/>
<keyword evidence="3" id="KW-1185">Reference proteome</keyword>
<protein>
    <submittedName>
        <fullName evidence="2">3-oxoacyl-ACP synthase</fullName>
    </submittedName>
</protein>
<comment type="caution">
    <text evidence="2">The sequence shown here is derived from an EMBL/GenBank/DDBJ whole genome shotgun (WGS) entry which is preliminary data.</text>
</comment>
<sequence>MRVDGLKFSIAAHSAWAPGLATAEAWTGWAQAPARIGEGADPAVSAMPPMLRRRAGFLGKMALEVAYRCLDGRTDIPAVFCSRHGEVARAVDLLGELSRGDPMSPTGFGLAVHNASAGLFSIARTDRANHMALSAGAATVEHGVVEACGLLADGAPMVLLVVYDCALPAALAHFEDCDEQPFAWAWLMTAPGAHAIGLACAGADPDGAGDGEVAPSTQPGGLDVLRFQLSGAPRLVRRAGPQRWTWTRDV</sequence>
<dbReference type="OrthoDB" id="9798676at2"/>
<evidence type="ECO:0000313" key="2">
    <source>
        <dbReference type="EMBL" id="RSZ60216.1"/>
    </source>
</evidence>
<dbReference type="EMBL" id="RXLQ01000002">
    <property type="protein sequence ID" value="RSZ60216.1"/>
    <property type="molecule type" value="Genomic_DNA"/>
</dbReference>
<dbReference type="RefSeq" id="WP_126072630.1">
    <property type="nucleotide sequence ID" value="NZ_CP051166.1"/>
</dbReference>
<proteinExistence type="predicted"/>
<feature type="domain" description="Beta-ketoacyl synthase-like N-terminal" evidence="1">
    <location>
        <begin position="26"/>
        <end position="246"/>
    </location>
</feature>
<dbReference type="Proteomes" id="UP000278085">
    <property type="component" value="Unassembled WGS sequence"/>
</dbReference>
<evidence type="ECO:0000259" key="1">
    <source>
        <dbReference type="Pfam" id="PF13723"/>
    </source>
</evidence>